<dbReference type="GO" id="GO:0020037">
    <property type="term" value="F:heme binding"/>
    <property type="evidence" value="ECO:0007669"/>
    <property type="project" value="InterPro"/>
</dbReference>
<dbReference type="SUPFAM" id="SSF48264">
    <property type="entry name" value="Cytochrome P450"/>
    <property type="match status" value="1"/>
</dbReference>
<evidence type="ECO:0000313" key="9">
    <source>
        <dbReference type="EMBL" id="MBB5803629.1"/>
    </source>
</evidence>
<sequence>MTTVDRDPRAVARFPMPRRNPFEPPPEYREMRRTGPLSYVTAPSGTRMWLVTRHAEARQVLSHPKVSTNTSRPDFPSLRPVGRTPTPEERAELVKARQGWIIDMDPPEHGVYRRMLISEFSVRRINALRPGIQRVVDELVDEILRQGPPVDLVEMFGLPVPSLVICQMLGVPYEEHEYFQTRTAQILKMSHDPNASKAVSSEIRSYLSDLVSRAEREPGDNLIGRLVKEYVHPGALAHDALVGMAQLLLMAGHETTSNQIPLGVLTLLEHPEQLARMRADPALVPGAVEELLRYNSIADWVAFDRMACEDIEIGGELIRAGEGIFVLGASANRDERAFDDPDTFDIHRTARHHVAFGDGVHQCLGQNLARAELEIAYETLFRRIPGLRLVDDVDEIPFKFTSAIFGPYELEVTW</sequence>
<accession>A0A7W9HJU8</accession>
<evidence type="ECO:0000256" key="3">
    <source>
        <dbReference type="ARBA" id="ARBA00022723"/>
    </source>
</evidence>
<evidence type="ECO:0000256" key="2">
    <source>
        <dbReference type="ARBA" id="ARBA00022617"/>
    </source>
</evidence>
<dbReference type="InterPro" id="IPR001128">
    <property type="entry name" value="Cyt_P450"/>
</dbReference>
<keyword evidence="2 7" id="KW-0349">Heme</keyword>
<dbReference type="GO" id="GO:0016705">
    <property type="term" value="F:oxidoreductase activity, acting on paired donors, with incorporation or reduction of molecular oxygen"/>
    <property type="evidence" value="ECO:0007669"/>
    <property type="project" value="InterPro"/>
</dbReference>
<evidence type="ECO:0000256" key="7">
    <source>
        <dbReference type="RuleBase" id="RU000461"/>
    </source>
</evidence>
<name>A0A7W9HJU8_9PSEU</name>
<dbReference type="AlphaFoldDB" id="A0A7W9HJU8"/>
<evidence type="ECO:0000256" key="6">
    <source>
        <dbReference type="ARBA" id="ARBA00023033"/>
    </source>
</evidence>
<dbReference type="PRINTS" id="PR00385">
    <property type="entry name" value="P450"/>
</dbReference>
<comment type="similarity">
    <text evidence="1 7">Belongs to the cytochrome P450 family.</text>
</comment>
<dbReference type="PANTHER" id="PTHR46696:SF1">
    <property type="entry name" value="CYTOCHROME P450 YJIB-RELATED"/>
    <property type="match status" value="1"/>
</dbReference>
<evidence type="ECO:0000256" key="5">
    <source>
        <dbReference type="ARBA" id="ARBA00023004"/>
    </source>
</evidence>
<keyword evidence="5 7" id="KW-0408">Iron</keyword>
<dbReference type="GO" id="GO:0005506">
    <property type="term" value="F:iron ion binding"/>
    <property type="evidence" value="ECO:0007669"/>
    <property type="project" value="InterPro"/>
</dbReference>
<dbReference type="Gene3D" id="1.10.630.10">
    <property type="entry name" value="Cytochrome P450"/>
    <property type="match status" value="1"/>
</dbReference>
<dbReference type="EMBL" id="JACHMO010000001">
    <property type="protein sequence ID" value="MBB5803629.1"/>
    <property type="molecule type" value="Genomic_DNA"/>
</dbReference>
<evidence type="ECO:0000256" key="1">
    <source>
        <dbReference type="ARBA" id="ARBA00010617"/>
    </source>
</evidence>
<protein>
    <submittedName>
        <fullName evidence="9">Cytochrome P450</fullName>
    </submittedName>
</protein>
<feature type="compositionally biased region" description="Basic and acidic residues" evidence="8">
    <location>
        <begin position="1"/>
        <end position="10"/>
    </location>
</feature>
<keyword evidence="3 7" id="KW-0479">Metal-binding</keyword>
<dbReference type="GO" id="GO:0004497">
    <property type="term" value="F:monooxygenase activity"/>
    <property type="evidence" value="ECO:0007669"/>
    <property type="project" value="UniProtKB-KW"/>
</dbReference>
<reference evidence="9 10" key="1">
    <citation type="submission" date="2020-08" db="EMBL/GenBank/DDBJ databases">
        <title>Sequencing the genomes of 1000 actinobacteria strains.</title>
        <authorList>
            <person name="Klenk H.-P."/>
        </authorList>
    </citation>
    <scope>NUCLEOTIDE SEQUENCE [LARGE SCALE GENOMIC DNA]</scope>
    <source>
        <strain evidence="9 10">DSM 45486</strain>
    </source>
</reference>
<dbReference type="InterPro" id="IPR036396">
    <property type="entry name" value="Cyt_P450_sf"/>
</dbReference>
<evidence type="ECO:0000256" key="8">
    <source>
        <dbReference type="SAM" id="MobiDB-lite"/>
    </source>
</evidence>
<dbReference type="FunFam" id="1.10.630.10:FF:000018">
    <property type="entry name" value="Cytochrome P450 monooxygenase"/>
    <property type="match status" value="1"/>
</dbReference>
<dbReference type="InterPro" id="IPR002397">
    <property type="entry name" value="Cyt_P450_B"/>
</dbReference>
<organism evidence="9 10">
    <name type="scientific">Saccharothrix ecbatanensis</name>
    <dbReference type="NCBI Taxonomy" id="1105145"/>
    <lineage>
        <taxon>Bacteria</taxon>
        <taxon>Bacillati</taxon>
        <taxon>Actinomycetota</taxon>
        <taxon>Actinomycetes</taxon>
        <taxon>Pseudonocardiales</taxon>
        <taxon>Pseudonocardiaceae</taxon>
        <taxon>Saccharothrix</taxon>
    </lineage>
</organism>
<dbReference type="Pfam" id="PF00067">
    <property type="entry name" value="p450"/>
    <property type="match status" value="1"/>
</dbReference>
<dbReference type="PROSITE" id="PS00086">
    <property type="entry name" value="CYTOCHROME_P450"/>
    <property type="match status" value="1"/>
</dbReference>
<proteinExistence type="inferred from homology"/>
<dbReference type="InterPro" id="IPR017972">
    <property type="entry name" value="Cyt_P450_CS"/>
</dbReference>
<evidence type="ECO:0000256" key="4">
    <source>
        <dbReference type="ARBA" id="ARBA00023002"/>
    </source>
</evidence>
<gene>
    <name evidence="9" type="ORF">F4560_003397</name>
</gene>
<comment type="caution">
    <text evidence="9">The sequence shown here is derived from an EMBL/GenBank/DDBJ whole genome shotgun (WGS) entry which is preliminary data.</text>
</comment>
<dbReference type="CDD" id="cd11030">
    <property type="entry name" value="CYP105-like"/>
    <property type="match status" value="1"/>
</dbReference>
<dbReference type="Proteomes" id="UP000552097">
    <property type="component" value="Unassembled WGS sequence"/>
</dbReference>
<dbReference type="RefSeq" id="WP_246477826.1">
    <property type="nucleotide sequence ID" value="NZ_JACHMO010000001.1"/>
</dbReference>
<keyword evidence="6 7" id="KW-0503">Monooxygenase</keyword>
<dbReference type="PRINTS" id="PR00359">
    <property type="entry name" value="BP450"/>
</dbReference>
<feature type="region of interest" description="Disordered" evidence="8">
    <location>
        <begin position="63"/>
        <end position="88"/>
    </location>
</feature>
<keyword evidence="10" id="KW-1185">Reference proteome</keyword>
<keyword evidence="4 7" id="KW-0560">Oxidoreductase</keyword>
<evidence type="ECO:0000313" key="10">
    <source>
        <dbReference type="Proteomes" id="UP000552097"/>
    </source>
</evidence>
<feature type="region of interest" description="Disordered" evidence="8">
    <location>
        <begin position="1"/>
        <end position="30"/>
    </location>
</feature>
<dbReference type="PANTHER" id="PTHR46696">
    <property type="entry name" value="P450, PUTATIVE (EUROFUNG)-RELATED"/>
    <property type="match status" value="1"/>
</dbReference>